<evidence type="ECO:0000313" key="4">
    <source>
        <dbReference type="WBParaSite" id="MBELARI_LOCUS21218"/>
    </source>
</evidence>
<keyword evidence="2" id="KW-0472">Membrane</keyword>
<sequence>MHVFDQFGSILQILKTQARISNKATEETTTPMRTRSQTNQHNQRTAGDSIAFIKLVLVTALVILVRCLEWILQKMILIYEKLPMIYNAARFCYEKPDLAQDLIRTSWHLAYVSYQSNLWTLSDAFDAFFGNSIEKMNEFGEKANEKVKRGGKSPNSPTKSPAISIKTPR</sequence>
<reference evidence="4" key="1">
    <citation type="submission" date="2024-02" db="UniProtKB">
        <authorList>
            <consortium name="WormBaseParasite"/>
        </authorList>
    </citation>
    <scope>IDENTIFICATION</scope>
</reference>
<keyword evidence="2" id="KW-0812">Transmembrane</keyword>
<evidence type="ECO:0000256" key="2">
    <source>
        <dbReference type="SAM" id="Phobius"/>
    </source>
</evidence>
<dbReference type="Proteomes" id="UP000887575">
    <property type="component" value="Unassembled WGS sequence"/>
</dbReference>
<protein>
    <submittedName>
        <fullName evidence="4">Uncharacterized protein</fullName>
    </submittedName>
</protein>
<keyword evidence="2" id="KW-1133">Transmembrane helix</keyword>
<organism evidence="3 4">
    <name type="scientific">Mesorhabditis belari</name>
    <dbReference type="NCBI Taxonomy" id="2138241"/>
    <lineage>
        <taxon>Eukaryota</taxon>
        <taxon>Metazoa</taxon>
        <taxon>Ecdysozoa</taxon>
        <taxon>Nematoda</taxon>
        <taxon>Chromadorea</taxon>
        <taxon>Rhabditida</taxon>
        <taxon>Rhabditina</taxon>
        <taxon>Rhabditomorpha</taxon>
        <taxon>Rhabditoidea</taxon>
        <taxon>Rhabditidae</taxon>
        <taxon>Mesorhabditinae</taxon>
        <taxon>Mesorhabditis</taxon>
    </lineage>
</organism>
<keyword evidence="3" id="KW-1185">Reference proteome</keyword>
<proteinExistence type="predicted"/>
<feature type="transmembrane region" description="Helical" evidence="2">
    <location>
        <begin position="51"/>
        <end position="72"/>
    </location>
</feature>
<dbReference type="WBParaSite" id="MBELARI_LOCUS21218">
    <property type="protein sequence ID" value="MBELARI_LOCUS21218"/>
    <property type="gene ID" value="MBELARI_LOCUS21218"/>
</dbReference>
<feature type="region of interest" description="Disordered" evidence="1">
    <location>
        <begin position="23"/>
        <end position="42"/>
    </location>
</feature>
<dbReference type="AlphaFoldDB" id="A0AAF3J7K8"/>
<evidence type="ECO:0000313" key="3">
    <source>
        <dbReference type="Proteomes" id="UP000887575"/>
    </source>
</evidence>
<feature type="region of interest" description="Disordered" evidence="1">
    <location>
        <begin position="143"/>
        <end position="169"/>
    </location>
</feature>
<evidence type="ECO:0000256" key="1">
    <source>
        <dbReference type="SAM" id="MobiDB-lite"/>
    </source>
</evidence>
<accession>A0AAF3J7K8</accession>
<name>A0AAF3J7K8_9BILA</name>